<feature type="region of interest" description="Disordered" evidence="1">
    <location>
        <begin position="15"/>
        <end position="34"/>
    </location>
</feature>
<evidence type="ECO:0000313" key="2">
    <source>
        <dbReference type="EMBL" id="KAH9300244.1"/>
    </source>
</evidence>
<protein>
    <submittedName>
        <fullName evidence="2">Uncharacterized protein</fullName>
    </submittedName>
</protein>
<evidence type="ECO:0000313" key="3">
    <source>
        <dbReference type="Proteomes" id="UP000824469"/>
    </source>
</evidence>
<keyword evidence="3" id="KW-1185">Reference proteome</keyword>
<feature type="non-terminal residue" evidence="2">
    <location>
        <position position="97"/>
    </location>
</feature>
<sequence length="97" mass="10440">YLRLPHPSVPLVPVLLGTKTSDSPDPAGSRTSVPTVPDCLGQILPVCPIHPVRIPTARMSQTVLLSSYSIFFFFGQTSFPRPVRLDGPDVPCALQTA</sequence>
<proteinExistence type="predicted"/>
<feature type="non-terminal residue" evidence="2">
    <location>
        <position position="1"/>
    </location>
</feature>
<evidence type="ECO:0000256" key="1">
    <source>
        <dbReference type="SAM" id="MobiDB-lite"/>
    </source>
</evidence>
<accession>A0AA38CNX7</accession>
<organism evidence="2 3">
    <name type="scientific">Taxus chinensis</name>
    <name type="common">Chinese yew</name>
    <name type="synonym">Taxus wallichiana var. chinensis</name>
    <dbReference type="NCBI Taxonomy" id="29808"/>
    <lineage>
        <taxon>Eukaryota</taxon>
        <taxon>Viridiplantae</taxon>
        <taxon>Streptophyta</taxon>
        <taxon>Embryophyta</taxon>
        <taxon>Tracheophyta</taxon>
        <taxon>Spermatophyta</taxon>
        <taxon>Pinopsida</taxon>
        <taxon>Pinidae</taxon>
        <taxon>Conifers II</taxon>
        <taxon>Cupressales</taxon>
        <taxon>Taxaceae</taxon>
        <taxon>Taxus</taxon>
    </lineage>
</organism>
<feature type="compositionally biased region" description="Polar residues" evidence="1">
    <location>
        <begin position="18"/>
        <end position="34"/>
    </location>
</feature>
<reference evidence="2 3" key="1">
    <citation type="journal article" date="2021" name="Nat. Plants">
        <title>The Taxus genome provides insights into paclitaxel biosynthesis.</title>
        <authorList>
            <person name="Xiong X."/>
            <person name="Gou J."/>
            <person name="Liao Q."/>
            <person name="Li Y."/>
            <person name="Zhou Q."/>
            <person name="Bi G."/>
            <person name="Li C."/>
            <person name="Du R."/>
            <person name="Wang X."/>
            <person name="Sun T."/>
            <person name="Guo L."/>
            <person name="Liang H."/>
            <person name="Lu P."/>
            <person name="Wu Y."/>
            <person name="Zhang Z."/>
            <person name="Ro D.K."/>
            <person name="Shang Y."/>
            <person name="Huang S."/>
            <person name="Yan J."/>
        </authorList>
    </citation>
    <scope>NUCLEOTIDE SEQUENCE [LARGE SCALE GENOMIC DNA]</scope>
    <source>
        <strain evidence="2">Ta-2019</strain>
    </source>
</reference>
<dbReference type="AlphaFoldDB" id="A0AA38CNX7"/>
<dbReference type="EMBL" id="JAHRHJ020000009">
    <property type="protein sequence ID" value="KAH9300244.1"/>
    <property type="molecule type" value="Genomic_DNA"/>
</dbReference>
<name>A0AA38CNX7_TAXCH</name>
<dbReference type="Proteomes" id="UP000824469">
    <property type="component" value="Unassembled WGS sequence"/>
</dbReference>
<gene>
    <name evidence="2" type="ORF">KI387_011827</name>
</gene>
<comment type="caution">
    <text evidence="2">The sequence shown here is derived from an EMBL/GenBank/DDBJ whole genome shotgun (WGS) entry which is preliminary data.</text>
</comment>